<keyword evidence="1 3" id="KW-0853">WD repeat</keyword>
<feature type="region of interest" description="Disordered" evidence="4">
    <location>
        <begin position="594"/>
        <end position="616"/>
    </location>
</feature>
<accession>A0A3P6CDQ6</accession>
<evidence type="ECO:0000313" key="5">
    <source>
        <dbReference type="EMBL" id="VDD11154.1"/>
    </source>
</evidence>
<feature type="compositionally biased region" description="Low complexity" evidence="4">
    <location>
        <begin position="10"/>
        <end position="25"/>
    </location>
</feature>
<dbReference type="SUPFAM" id="SSF50978">
    <property type="entry name" value="WD40 repeat-like"/>
    <property type="match status" value="1"/>
</dbReference>
<evidence type="ECO:0000256" key="1">
    <source>
        <dbReference type="ARBA" id="ARBA00022574"/>
    </source>
</evidence>
<name>A0A3P6CDQ6_BRACM</name>
<reference evidence="5" key="1">
    <citation type="submission" date="2018-11" db="EMBL/GenBank/DDBJ databases">
        <authorList>
            <consortium name="Genoscope - CEA"/>
            <person name="William W."/>
        </authorList>
    </citation>
    <scope>NUCLEOTIDE SEQUENCE</scope>
</reference>
<dbReference type="PROSITE" id="PS50082">
    <property type="entry name" value="WD_REPEATS_2"/>
    <property type="match status" value="2"/>
</dbReference>
<keyword evidence="2" id="KW-0677">Repeat</keyword>
<dbReference type="PANTHER" id="PTHR14107">
    <property type="entry name" value="WD REPEAT PROTEIN"/>
    <property type="match status" value="1"/>
</dbReference>
<dbReference type="PANTHER" id="PTHR14107:SF16">
    <property type="entry name" value="AT02583P"/>
    <property type="match status" value="1"/>
</dbReference>
<dbReference type="AlphaFoldDB" id="A0A3P6CDQ6"/>
<feature type="repeat" description="WD" evidence="3">
    <location>
        <begin position="364"/>
        <end position="398"/>
    </location>
</feature>
<evidence type="ECO:0000256" key="2">
    <source>
        <dbReference type="ARBA" id="ARBA00022737"/>
    </source>
</evidence>
<gene>
    <name evidence="5" type="ORF">BRAA04T16320Z</name>
</gene>
<dbReference type="InterPro" id="IPR051362">
    <property type="entry name" value="WD_repeat_creC_regulators"/>
</dbReference>
<proteinExistence type="predicted"/>
<protein>
    <submittedName>
        <fullName evidence="5">Uncharacterized protein</fullName>
    </submittedName>
</protein>
<dbReference type="Gene3D" id="2.130.10.10">
    <property type="entry name" value="YVTN repeat-like/Quinoprotein amine dehydrogenase"/>
    <property type="match status" value="1"/>
</dbReference>
<dbReference type="SMART" id="SM00320">
    <property type="entry name" value="WD40"/>
    <property type="match status" value="5"/>
</dbReference>
<dbReference type="EMBL" id="LR031576">
    <property type="protein sequence ID" value="VDD11154.1"/>
    <property type="molecule type" value="Genomic_DNA"/>
</dbReference>
<dbReference type="InterPro" id="IPR001680">
    <property type="entry name" value="WD40_rpt"/>
</dbReference>
<dbReference type="InterPro" id="IPR015943">
    <property type="entry name" value="WD40/YVTN_repeat-like_dom_sf"/>
</dbReference>
<evidence type="ECO:0000256" key="3">
    <source>
        <dbReference type="PROSITE-ProRule" id="PRU00221"/>
    </source>
</evidence>
<organism evidence="5">
    <name type="scientific">Brassica campestris</name>
    <name type="common">Field mustard</name>
    <dbReference type="NCBI Taxonomy" id="3711"/>
    <lineage>
        <taxon>Eukaryota</taxon>
        <taxon>Viridiplantae</taxon>
        <taxon>Streptophyta</taxon>
        <taxon>Embryophyta</taxon>
        <taxon>Tracheophyta</taxon>
        <taxon>Spermatophyta</taxon>
        <taxon>Magnoliopsida</taxon>
        <taxon>eudicotyledons</taxon>
        <taxon>Gunneridae</taxon>
        <taxon>Pentapetalae</taxon>
        <taxon>rosids</taxon>
        <taxon>malvids</taxon>
        <taxon>Brassicales</taxon>
        <taxon>Brassicaceae</taxon>
        <taxon>Brassiceae</taxon>
        <taxon>Brassica</taxon>
    </lineage>
</organism>
<dbReference type="InterPro" id="IPR036322">
    <property type="entry name" value="WD40_repeat_dom_sf"/>
</dbReference>
<dbReference type="Pfam" id="PF00400">
    <property type="entry name" value="WD40"/>
    <property type="match status" value="2"/>
</dbReference>
<feature type="repeat" description="WD" evidence="3">
    <location>
        <begin position="399"/>
        <end position="440"/>
    </location>
</feature>
<sequence>MMNTSNGMVSAPPSSSSPAANPQSPGIKTYFKTPEGKYKLHYEKTHSSSLLHYAHGKTVTQVKRFGCNLINGFHWHCNERSLLRCQVTLAQLKERAAPSTPTGTSSGYSASSGFRSATARLLGTGNGNRALSFVGGNGGGKTVSTSSRISGSFASSNSGTSLTNTNFDGKGTYLVFNVGDAIFICDLNSQDKDPVKSIHFSNSNPMCHAFDPDAKDGHDLLIGLNSGDVYTVSLRQQLQDVSKKLVGALHYNKDGSVNNRQEFFFLLVVHSYNSHLFLRVLLLMFCHCGKLSQISTDRCTSLAWVPGGDGSFVVAHADGNLYNKDSATDSTFPALRDPTQFSVDKAKNSKSNPVARWHICQGSINSIAFSNDGSHLATVGRDGYLRIFDFSTQKLVCGGKSYYGALLCCSWSMDGKYILTGGEDDLVQVWSMDDRKVVAWGEGHNSWVSGVAFDSYWSSPNTDGSGEHIMYRFGSVGQDTQILLWDLEMDEIVVPLRRPPGESPTYSTGSQSAHWDNVIPMGTLQPAPCKRDVPKLSPVIAHRVHTEPLSGLMFTQESVVTACREGHIKIWTRPSVSETQSNSSEANPAIALLSTSFPKDNKGSLSSKIGGSSLKS</sequence>
<feature type="region of interest" description="Disordered" evidence="4">
    <location>
        <begin position="1"/>
        <end position="30"/>
    </location>
</feature>
<evidence type="ECO:0000256" key="4">
    <source>
        <dbReference type="SAM" id="MobiDB-lite"/>
    </source>
</evidence>
<feature type="compositionally biased region" description="Low complexity" evidence="4">
    <location>
        <begin position="603"/>
        <end position="616"/>
    </location>
</feature>